<gene>
    <name evidence="2" type="ORF">ikelab_00210</name>
</gene>
<organism evidence="2 3">
    <name type="scientific">Lactococcus garvieae</name>
    <dbReference type="NCBI Taxonomy" id="1363"/>
    <lineage>
        <taxon>Bacteria</taxon>
        <taxon>Bacillati</taxon>
        <taxon>Bacillota</taxon>
        <taxon>Bacilli</taxon>
        <taxon>Lactobacillales</taxon>
        <taxon>Streptococcaceae</taxon>
        <taxon>Lactococcus</taxon>
    </lineage>
</organism>
<sequence>MTTSKGTLFDPQLVTELMNKAKGKSSLAKLSKQVPIPFSGRKEFTFTMDSDIDIVAENGKKTHGGVSLAPITMVPIKVEYGARVSDEFMYASEEEKIDIMKPFIEGYAKKLARGLDIMAMHGLNPRSRAASTVINGNHFDAKVTQTVEFDSTNPDANIEAAVALIQGSEGEVTGTAMSSEFSSALAKMKNSANERLFPELAWGANPDSINGLTLDINPTVAVGDVDVSIVGDFANAFQWGYAKQIPLKVIEYGDPDNSGNDLQGYNQVYLRSETYLGWGIMDAASFARVIKPATGGGE</sequence>
<accession>A0A6L2ZSN9</accession>
<dbReference type="Proteomes" id="UP000504756">
    <property type="component" value="Unassembled WGS sequence"/>
</dbReference>
<name>A0A6L2ZSN9_9LACT</name>
<evidence type="ECO:0000313" key="3">
    <source>
        <dbReference type="Proteomes" id="UP000504756"/>
    </source>
</evidence>
<protein>
    <submittedName>
        <fullName evidence="2">Putative structural protein-phage associated</fullName>
    </submittedName>
</protein>
<dbReference type="SUPFAM" id="SSF56563">
    <property type="entry name" value="Major capsid protein gp5"/>
    <property type="match status" value="1"/>
</dbReference>
<dbReference type="AlphaFoldDB" id="A0A6L2ZSN9"/>
<dbReference type="Pfam" id="PF05065">
    <property type="entry name" value="Phage_capsid"/>
    <property type="match status" value="1"/>
</dbReference>
<dbReference type="InterPro" id="IPR054612">
    <property type="entry name" value="Phage_capsid-like_C"/>
</dbReference>
<dbReference type="RefSeq" id="WP_218015118.1">
    <property type="nucleotide sequence ID" value="NZ_BLXU01000001.1"/>
</dbReference>
<comment type="caution">
    <text evidence="2">The sequence shown here is derived from an EMBL/GenBank/DDBJ whole genome shotgun (WGS) entry which is preliminary data.</text>
</comment>
<proteinExistence type="predicted"/>
<feature type="domain" description="Phage capsid-like C-terminal" evidence="1">
    <location>
        <begin position="7"/>
        <end position="287"/>
    </location>
</feature>
<reference evidence="2 3" key="1">
    <citation type="submission" date="2020-06" db="EMBL/GenBank/DDBJ databases">
        <title>Draft genome sequence of Lactic acid bacteria from Okinawan-style tofu.</title>
        <authorList>
            <person name="Takara I."/>
            <person name="Ikematsu S."/>
        </authorList>
    </citation>
    <scope>NUCLEOTIDE SEQUENCE [LARGE SCALE GENOMIC DNA]</scope>
    <source>
        <strain evidence="3">lg38</strain>
    </source>
</reference>
<dbReference type="EMBL" id="BLXU01000001">
    <property type="protein sequence ID" value="GFO50746.1"/>
    <property type="molecule type" value="Genomic_DNA"/>
</dbReference>
<evidence type="ECO:0000313" key="2">
    <source>
        <dbReference type="EMBL" id="GFO50746.1"/>
    </source>
</evidence>
<evidence type="ECO:0000259" key="1">
    <source>
        <dbReference type="Pfam" id="PF05065"/>
    </source>
</evidence>